<dbReference type="AlphaFoldDB" id="A0A9D4L1F1"/>
<dbReference type="Proteomes" id="UP000828390">
    <property type="component" value="Unassembled WGS sequence"/>
</dbReference>
<reference evidence="1" key="1">
    <citation type="journal article" date="2019" name="bioRxiv">
        <title>The Genome of the Zebra Mussel, Dreissena polymorpha: A Resource for Invasive Species Research.</title>
        <authorList>
            <person name="McCartney M.A."/>
            <person name="Auch B."/>
            <person name="Kono T."/>
            <person name="Mallez S."/>
            <person name="Zhang Y."/>
            <person name="Obille A."/>
            <person name="Becker A."/>
            <person name="Abrahante J.E."/>
            <person name="Garbe J."/>
            <person name="Badalamenti J.P."/>
            <person name="Herman A."/>
            <person name="Mangelson H."/>
            <person name="Liachko I."/>
            <person name="Sullivan S."/>
            <person name="Sone E.D."/>
            <person name="Koren S."/>
            <person name="Silverstein K.A.T."/>
            <person name="Beckman K.B."/>
            <person name="Gohl D.M."/>
        </authorList>
    </citation>
    <scope>NUCLEOTIDE SEQUENCE</scope>
    <source>
        <strain evidence="1">Duluth1</strain>
        <tissue evidence="1">Whole animal</tissue>
    </source>
</reference>
<accession>A0A9D4L1F1</accession>
<name>A0A9D4L1F1_DREPO</name>
<organism evidence="1 2">
    <name type="scientific">Dreissena polymorpha</name>
    <name type="common">Zebra mussel</name>
    <name type="synonym">Mytilus polymorpha</name>
    <dbReference type="NCBI Taxonomy" id="45954"/>
    <lineage>
        <taxon>Eukaryota</taxon>
        <taxon>Metazoa</taxon>
        <taxon>Spiralia</taxon>
        <taxon>Lophotrochozoa</taxon>
        <taxon>Mollusca</taxon>
        <taxon>Bivalvia</taxon>
        <taxon>Autobranchia</taxon>
        <taxon>Heteroconchia</taxon>
        <taxon>Euheterodonta</taxon>
        <taxon>Imparidentia</taxon>
        <taxon>Neoheterodontei</taxon>
        <taxon>Myida</taxon>
        <taxon>Dreissenoidea</taxon>
        <taxon>Dreissenidae</taxon>
        <taxon>Dreissena</taxon>
    </lineage>
</organism>
<proteinExistence type="predicted"/>
<comment type="caution">
    <text evidence="1">The sequence shown here is derived from an EMBL/GenBank/DDBJ whole genome shotgun (WGS) entry which is preliminary data.</text>
</comment>
<sequence length="66" mass="7389">MVWVESIVVCQSAAHFLFYCQALEKSIKAQVDQLVNIMDSRSAALEEEIKSEKATVSTLIDRTTVL</sequence>
<evidence type="ECO:0000313" key="1">
    <source>
        <dbReference type="EMBL" id="KAH3849534.1"/>
    </source>
</evidence>
<protein>
    <submittedName>
        <fullName evidence="1">Uncharacterized protein</fullName>
    </submittedName>
</protein>
<evidence type="ECO:0000313" key="2">
    <source>
        <dbReference type="Proteomes" id="UP000828390"/>
    </source>
</evidence>
<reference evidence="1" key="2">
    <citation type="submission" date="2020-11" db="EMBL/GenBank/DDBJ databases">
        <authorList>
            <person name="McCartney M.A."/>
            <person name="Auch B."/>
            <person name="Kono T."/>
            <person name="Mallez S."/>
            <person name="Becker A."/>
            <person name="Gohl D.M."/>
            <person name="Silverstein K.A.T."/>
            <person name="Koren S."/>
            <person name="Bechman K.B."/>
            <person name="Herman A."/>
            <person name="Abrahante J.E."/>
            <person name="Garbe J."/>
        </authorList>
    </citation>
    <scope>NUCLEOTIDE SEQUENCE</scope>
    <source>
        <strain evidence="1">Duluth1</strain>
        <tissue evidence="1">Whole animal</tissue>
    </source>
</reference>
<dbReference type="EMBL" id="JAIWYP010000003">
    <property type="protein sequence ID" value="KAH3849534.1"/>
    <property type="molecule type" value="Genomic_DNA"/>
</dbReference>
<keyword evidence="2" id="KW-1185">Reference proteome</keyword>
<gene>
    <name evidence="1" type="ORF">DPMN_091937</name>
</gene>